<evidence type="ECO:0000256" key="1">
    <source>
        <dbReference type="SAM" id="MobiDB-lite"/>
    </source>
</evidence>
<comment type="caution">
    <text evidence="2">The sequence shown here is derived from an EMBL/GenBank/DDBJ whole genome shotgun (WGS) entry which is preliminary data.</text>
</comment>
<reference evidence="3" key="1">
    <citation type="submission" date="2019-07" db="EMBL/GenBank/DDBJ databases">
        <title>De Novo Assembly of kiwifruit Actinidia rufa.</title>
        <authorList>
            <person name="Sugita-Konishi S."/>
            <person name="Sato K."/>
            <person name="Mori E."/>
            <person name="Abe Y."/>
            <person name="Kisaki G."/>
            <person name="Hamano K."/>
            <person name="Suezawa K."/>
            <person name="Otani M."/>
            <person name="Fukuda T."/>
            <person name="Manabe T."/>
            <person name="Gomi K."/>
            <person name="Tabuchi M."/>
            <person name="Akimitsu K."/>
            <person name="Kataoka I."/>
        </authorList>
    </citation>
    <scope>NUCLEOTIDE SEQUENCE [LARGE SCALE GENOMIC DNA]</scope>
    <source>
        <strain evidence="3">cv. Fuchu</strain>
    </source>
</reference>
<evidence type="ECO:0000313" key="3">
    <source>
        <dbReference type="Proteomes" id="UP000585474"/>
    </source>
</evidence>
<evidence type="ECO:0000313" key="2">
    <source>
        <dbReference type="EMBL" id="GFS33726.1"/>
    </source>
</evidence>
<dbReference type="Proteomes" id="UP000585474">
    <property type="component" value="Unassembled WGS sequence"/>
</dbReference>
<dbReference type="EMBL" id="BJWL01000195">
    <property type="protein sequence ID" value="GFS33726.1"/>
    <property type="molecule type" value="Genomic_DNA"/>
</dbReference>
<keyword evidence="3" id="KW-1185">Reference proteome</keyword>
<proteinExistence type="predicted"/>
<gene>
    <name evidence="2" type="ORF">Acr_00g0030230</name>
</gene>
<protein>
    <submittedName>
        <fullName evidence="2">Uncharacterized protein</fullName>
    </submittedName>
</protein>
<sequence>MNSFRYQFFENHIDPLPRSTFKIDGIVPSLLEESFALGVGPSGFLCLLDIVLQLSEHFDPRHKVPEVSWGIECQVFPELLPNGKPELVAHPRQLLRVLLDFICVAKVHLRPSSVWSPPPCARRHGSTVRLAVHTYMSFIFLLASTLSGILGRSLFSSRDGPAPHSRPDLVALLLTISRVNSPWQPSVSPPVVYLLCARGFGQIAHTSMRTTTFLFVFQPSAWLNVPAVPSLDRLWLGRRVPIRTNCYTVPLFATTPSSGTKDLRVRKSRQLGGDHCPRKAGVPSNVNQTPAQGRSSLLTSDTPSEALP</sequence>
<accession>A0A7J0DGM0</accession>
<feature type="compositionally biased region" description="Polar residues" evidence="1">
    <location>
        <begin position="284"/>
        <end position="308"/>
    </location>
</feature>
<feature type="region of interest" description="Disordered" evidence="1">
    <location>
        <begin position="270"/>
        <end position="308"/>
    </location>
</feature>
<name>A0A7J0DGM0_9ERIC</name>
<organism evidence="2 3">
    <name type="scientific">Actinidia rufa</name>
    <dbReference type="NCBI Taxonomy" id="165716"/>
    <lineage>
        <taxon>Eukaryota</taxon>
        <taxon>Viridiplantae</taxon>
        <taxon>Streptophyta</taxon>
        <taxon>Embryophyta</taxon>
        <taxon>Tracheophyta</taxon>
        <taxon>Spermatophyta</taxon>
        <taxon>Magnoliopsida</taxon>
        <taxon>eudicotyledons</taxon>
        <taxon>Gunneridae</taxon>
        <taxon>Pentapetalae</taxon>
        <taxon>asterids</taxon>
        <taxon>Ericales</taxon>
        <taxon>Actinidiaceae</taxon>
        <taxon>Actinidia</taxon>
    </lineage>
</organism>
<dbReference type="AlphaFoldDB" id="A0A7J0DGM0"/>